<protein>
    <recommendedName>
        <fullName evidence="4">Large ribosomal subunit protein uL15</fullName>
    </recommendedName>
</protein>
<dbReference type="PANTHER" id="PTHR12934">
    <property type="entry name" value="50S RIBOSOMAL PROTEIN L15"/>
    <property type="match status" value="1"/>
</dbReference>
<dbReference type="SUPFAM" id="SSF52080">
    <property type="entry name" value="Ribosomal proteins L15p and L18e"/>
    <property type="match status" value="1"/>
</dbReference>
<keyword evidence="3 4" id="KW-0687">Ribonucleoprotein</keyword>
<evidence type="ECO:0000256" key="5">
    <source>
        <dbReference type="SAM" id="MobiDB-lite"/>
    </source>
</evidence>
<keyword evidence="2 4" id="KW-0689">Ribosomal protein</keyword>
<dbReference type="InterPro" id="IPR005749">
    <property type="entry name" value="Ribosomal_uL15_bac-type"/>
</dbReference>
<dbReference type="InterPro" id="IPR036227">
    <property type="entry name" value="Ribosomal_uL15/eL18_sf"/>
</dbReference>
<keyword evidence="4" id="KW-0699">rRNA-binding</keyword>
<dbReference type="Pfam" id="PF00828">
    <property type="entry name" value="Ribosomal_L27A"/>
    <property type="match status" value="1"/>
</dbReference>
<sequence>MLLSLNNLKPAKGATKKRKRVGRGNASGHGTYSTRGLKGQKSRSGVSNLKRKGFKMTLMRISKKRGFKSSKIKNQIINLKDLNKNFKDGDMINPKTLFNKGLIDDIKTKIKILGMGELDLKNIIVDDLKMSAKVKIQIEKNGAKIIFKKSKIKN</sequence>
<comment type="subunit">
    <text evidence="4">Part of the 50S ribosomal subunit.</text>
</comment>
<comment type="similarity">
    <text evidence="1 4">Belongs to the universal ribosomal protein uL15 family.</text>
</comment>
<gene>
    <name evidence="4" type="primary">rplO</name>
    <name evidence="7" type="ORF">AUJ27_00985</name>
</gene>
<dbReference type="AlphaFoldDB" id="A0A1J4TCQ1"/>
<organism evidence="7 8">
    <name type="scientific">Candidatus Falkowbacteria bacterium CG1_02_37_44</name>
    <dbReference type="NCBI Taxonomy" id="1805146"/>
    <lineage>
        <taxon>Bacteria</taxon>
        <taxon>Candidatus Falkowiibacteriota</taxon>
    </lineage>
</organism>
<dbReference type="EMBL" id="MNUU01000018">
    <property type="protein sequence ID" value="OIO08246.1"/>
    <property type="molecule type" value="Genomic_DNA"/>
</dbReference>
<evidence type="ECO:0000259" key="6">
    <source>
        <dbReference type="Pfam" id="PF00828"/>
    </source>
</evidence>
<comment type="caution">
    <text evidence="7">The sequence shown here is derived from an EMBL/GenBank/DDBJ whole genome shotgun (WGS) entry which is preliminary data.</text>
</comment>
<dbReference type="PANTHER" id="PTHR12934:SF11">
    <property type="entry name" value="LARGE RIBOSOMAL SUBUNIT PROTEIN UL15M"/>
    <property type="match status" value="1"/>
</dbReference>
<dbReference type="HAMAP" id="MF_01341">
    <property type="entry name" value="Ribosomal_uL15"/>
    <property type="match status" value="1"/>
</dbReference>
<evidence type="ECO:0000256" key="2">
    <source>
        <dbReference type="ARBA" id="ARBA00022980"/>
    </source>
</evidence>
<dbReference type="Gene3D" id="3.100.10.10">
    <property type="match status" value="1"/>
</dbReference>
<accession>A0A1J4TCQ1</accession>
<name>A0A1J4TCQ1_9BACT</name>
<dbReference type="GO" id="GO:0003735">
    <property type="term" value="F:structural constituent of ribosome"/>
    <property type="evidence" value="ECO:0007669"/>
    <property type="project" value="InterPro"/>
</dbReference>
<keyword evidence="4" id="KW-0694">RNA-binding</keyword>
<evidence type="ECO:0000256" key="1">
    <source>
        <dbReference type="ARBA" id="ARBA00007320"/>
    </source>
</evidence>
<dbReference type="STRING" id="1805146.AUJ27_00985"/>
<dbReference type="InterPro" id="IPR021131">
    <property type="entry name" value="Ribosomal_uL15/eL18"/>
</dbReference>
<proteinExistence type="inferred from homology"/>
<dbReference type="GO" id="GO:0019843">
    <property type="term" value="F:rRNA binding"/>
    <property type="evidence" value="ECO:0007669"/>
    <property type="project" value="UniProtKB-UniRule"/>
</dbReference>
<dbReference type="NCBIfam" id="TIGR01071">
    <property type="entry name" value="rplO_bact"/>
    <property type="match status" value="1"/>
</dbReference>
<feature type="domain" description="Large ribosomal subunit protein uL15/eL18" evidence="6">
    <location>
        <begin position="76"/>
        <end position="145"/>
    </location>
</feature>
<evidence type="ECO:0000256" key="4">
    <source>
        <dbReference type="HAMAP-Rule" id="MF_01341"/>
    </source>
</evidence>
<dbReference type="GO" id="GO:0022625">
    <property type="term" value="C:cytosolic large ribosomal subunit"/>
    <property type="evidence" value="ECO:0007669"/>
    <property type="project" value="TreeGrafter"/>
</dbReference>
<evidence type="ECO:0000313" key="8">
    <source>
        <dbReference type="Proteomes" id="UP000183192"/>
    </source>
</evidence>
<dbReference type="InterPro" id="IPR030878">
    <property type="entry name" value="Ribosomal_uL15"/>
</dbReference>
<dbReference type="Proteomes" id="UP000183192">
    <property type="component" value="Unassembled WGS sequence"/>
</dbReference>
<reference evidence="7 8" key="1">
    <citation type="journal article" date="2016" name="Environ. Microbiol.">
        <title>Genomic resolution of a cold subsurface aquifer community provides metabolic insights for novel microbes adapted to high CO concentrations.</title>
        <authorList>
            <person name="Probst A.J."/>
            <person name="Castelle C.J."/>
            <person name="Singh A."/>
            <person name="Brown C.T."/>
            <person name="Anantharaman K."/>
            <person name="Sharon I."/>
            <person name="Hug L.A."/>
            <person name="Burstein D."/>
            <person name="Emerson J.B."/>
            <person name="Thomas B.C."/>
            <person name="Banfield J.F."/>
        </authorList>
    </citation>
    <scope>NUCLEOTIDE SEQUENCE [LARGE SCALE GENOMIC DNA]</scope>
    <source>
        <strain evidence="7">CG1_02_37_44</strain>
    </source>
</reference>
<evidence type="ECO:0000313" key="7">
    <source>
        <dbReference type="EMBL" id="OIO08246.1"/>
    </source>
</evidence>
<comment type="function">
    <text evidence="4">Binds to the 23S rRNA.</text>
</comment>
<evidence type="ECO:0000256" key="3">
    <source>
        <dbReference type="ARBA" id="ARBA00023274"/>
    </source>
</evidence>
<dbReference type="GO" id="GO:0006412">
    <property type="term" value="P:translation"/>
    <property type="evidence" value="ECO:0007669"/>
    <property type="project" value="UniProtKB-UniRule"/>
</dbReference>
<feature type="region of interest" description="Disordered" evidence="5">
    <location>
        <begin position="1"/>
        <end position="47"/>
    </location>
</feature>